<reference evidence="1 3" key="1">
    <citation type="submission" date="2023-01" db="EMBL/GenBank/DDBJ databases">
        <authorList>
            <person name="Dale J."/>
        </authorList>
    </citation>
    <scope>NUCLEOTIDE SEQUENCE [LARGE SCALE GENOMIC DNA]</scope>
    <source>
        <strain evidence="1 3">2022EL-01098</strain>
    </source>
</reference>
<evidence type="ECO:0000313" key="4">
    <source>
        <dbReference type="Proteomes" id="UP001287436"/>
    </source>
</evidence>
<dbReference type="RefSeq" id="WP_208431143.1">
    <property type="nucleotide sequence ID" value="NZ_CABEJD010000044.1"/>
</dbReference>
<protein>
    <submittedName>
        <fullName evidence="2">Uncharacterized protein</fullName>
    </submittedName>
</protein>
<sequence>MKAEFSAQISNKCENQMDIRLQIITFDFITFQKTEFLMLCVSFPRYGILLGSLTATALPAAPLSPADQSAIEQQQKALLEQTQQQRDMLRQLVNVFDEFNQTKRFNTQPVASFIKGETASGANLSTKTADYVKSLQRDNTAKLVGVFNKQNPNAELNVFGKYLQQVLGPGGSDTRGRTKVFASEKLTEDEIISFATFLTGGIPFKESVLSEGRLMYAKINDNQTINIRNFSTSSEITGARWTIEIIGNADIKSASKTSLNRFEVNFR</sequence>
<gene>
    <name evidence="1" type="ORF">PIK62_11880</name>
    <name evidence="2" type="ORF">RYZ49_11895</name>
</gene>
<keyword evidence="3" id="KW-1185">Reference proteome</keyword>
<dbReference type="AlphaFoldDB" id="A0ABD5HG81"/>
<dbReference type="EMBL" id="JAQNDI010000005">
    <property type="protein sequence ID" value="MDC0693322.1"/>
    <property type="molecule type" value="Genomic_DNA"/>
</dbReference>
<evidence type="ECO:0000313" key="2">
    <source>
        <dbReference type="EMBL" id="MDW2716511.1"/>
    </source>
</evidence>
<proteinExistence type="predicted"/>
<dbReference type="EMBL" id="JAWPBP010000008">
    <property type="protein sequence ID" value="MDW2716511.1"/>
    <property type="molecule type" value="Genomic_DNA"/>
</dbReference>
<evidence type="ECO:0000313" key="1">
    <source>
        <dbReference type="EMBL" id="MDC0693322.1"/>
    </source>
</evidence>
<organism evidence="2 4">
    <name type="scientific">Klebsiella pasteurii</name>
    <dbReference type="NCBI Taxonomy" id="2587529"/>
    <lineage>
        <taxon>Bacteria</taxon>
        <taxon>Pseudomonadati</taxon>
        <taxon>Pseudomonadota</taxon>
        <taxon>Gammaproteobacteria</taxon>
        <taxon>Enterobacterales</taxon>
        <taxon>Enterobacteriaceae</taxon>
        <taxon>Klebsiella/Raoultella group</taxon>
        <taxon>Klebsiella</taxon>
    </lineage>
</organism>
<evidence type="ECO:0000313" key="3">
    <source>
        <dbReference type="Proteomes" id="UP001221816"/>
    </source>
</evidence>
<comment type="caution">
    <text evidence="2">The sequence shown here is derived from an EMBL/GenBank/DDBJ whole genome shotgun (WGS) entry which is preliminary data.</text>
</comment>
<dbReference type="Proteomes" id="UP001287436">
    <property type="component" value="Unassembled WGS sequence"/>
</dbReference>
<name>A0ABD5HG81_9ENTR</name>
<accession>A0ABD5HG81</accession>
<dbReference type="Proteomes" id="UP001221816">
    <property type="component" value="Unassembled WGS sequence"/>
</dbReference>
<reference evidence="2 4" key="2">
    <citation type="submission" date="2023-10" db="EMBL/GenBank/DDBJ databases">
        <title>Fecal carriage and genetic characteristics of carbapenem-resistant Enterobacterales among healthy adults from four provinces of China.</title>
        <authorList>
            <person name="Li Y."/>
            <person name="Zhang R."/>
        </authorList>
    </citation>
    <scope>NUCLEOTIDE SEQUENCE [LARGE SCALE GENOMIC DNA]</scope>
    <source>
        <strain evidence="2 4">HN-157</strain>
    </source>
</reference>